<evidence type="ECO:0000259" key="2">
    <source>
        <dbReference type="Pfam" id="PF00582"/>
    </source>
</evidence>
<organism evidence="3 4">
    <name type="scientific">Halosolutus amylolyticus</name>
    <dbReference type="NCBI Taxonomy" id="2932267"/>
    <lineage>
        <taxon>Archaea</taxon>
        <taxon>Methanobacteriati</taxon>
        <taxon>Methanobacteriota</taxon>
        <taxon>Stenosarchaea group</taxon>
        <taxon>Halobacteria</taxon>
        <taxon>Halobacteriales</taxon>
        <taxon>Natrialbaceae</taxon>
        <taxon>Halosolutus</taxon>
    </lineage>
</organism>
<proteinExistence type="inferred from homology"/>
<evidence type="ECO:0000313" key="4">
    <source>
        <dbReference type="Proteomes" id="UP001595898"/>
    </source>
</evidence>
<accession>A0ABD5PMQ6</accession>
<gene>
    <name evidence="3" type="ORF">ACFO5R_05210</name>
</gene>
<dbReference type="InterPro" id="IPR014729">
    <property type="entry name" value="Rossmann-like_a/b/a_fold"/>
</dbReference>
<dbReference type="InterPro" id="IPR006016">
    <property type="entry name" value="UspA"/>
</dbReference>
<dbReference type="Pfam" id="PF00582">
    <property type="entry name" value="Usp"/>
    <property type="match status" value="2"/>
</dbReference>
<reference evidence="3 4" key="1">
    <citation type="journal article" date="2019" name="Int. J. Syst. Evol. Microbiol.">
        <title>The Global Catalogue of Microorganisms (GCM) 10K type strain sequencing project: providing services to taxonomists for standard genome sequencing and annotation.</title>
        <authorList>
            <consortium name="The Broad Institute Genomics Platform"/>
            <consortium name="The Broad Institute Genome Sequencing Center for Infectious Disease"/>
            <person name="Wu L."/>
            <person name="Ma J."/>
        </authorList>
    </citation>
    <scope>NUCLEOTIDE SEQUENCE [LARGE SCALE GENOMIC DNA]</scope>
    <source>
        <strain evidence="3 4">WLHS5</strain>
    </source>
</reference>
<dbReference type="RefSeq" id="WP_250139456.1">
    <property type="nucleotide sequence ID" value="NZ_JALIQP010000001.1"/>
</dbReference>
<protein>
    <submittedName>
        <fullName evidence="3">Universal stress protein</fullName>
    </submittedName>
</protein>
<sequence length="291" mass="30660">MYEFLLVPVDGSESSIAALDHALDVAADHGATVQLLYVADTNKPSLVRYEGNVVDVLEEEGEEILSDARDRAKERGVPVVDDVVQGQPRSAIVDAAAEGPVDLVVMGTHGHRGLKEYVLGSVAEGVVNESEPPVLAVRTEDATRYPYENVLVPTDGSDHARTALRYGAEIAARHDATLHLLSVVDEPTLGLAVGSTPTADRLEEQAREVLEEATSVATNAGVDDVETAIEFGSVSREITSVADAADVDLVVMGTHGRTGLDQHLLGSVTERVLRTAPVPVLTTNSADAGGD</sequence>
<dbReference type="PRINTS" id="PR01438">
    <property type="entry name" value="UNVRSLSTRESS"/>
</dbReference>
<feature type="domain" description="UspA" evidence="2">
    <location>
        <begin position="147"/>
        <end position="282"/>
    </location>
</feature>
<dbReference type="SUPFAM" id="SSF52402">
    <property type="entry name" value="Adenine nucleotide alpha hydrolases-like"/>
    <property type="match status" value="2"/>
</dbReference>
<evidence type="ECO:0000313" key="3">
    <source>
        <dbReference type="EMBL" id="MFC4541321.1"/>
    </source>
</evidence>
<dbReference type="Proteomes" id="UP001595898">
    <property type="component" value="Unassembled WGS sequence"/>
</dbReference>
<dbReference type="EMBL" id="JBHSFA010000002">
    <property type="protein sequence ID" value="MFC4541321.1"/>
    <property type="molecule type" value="Genomic_DNA"/>
</dbReference>
<keyword evidence="4" id="KW-1185">Reference proteome</keyword>
<comment type="caution">
    <text evidence="3">The sequence shown here is derived from an EMBL/GenBank/DDBJ whole genome shotgun (WGS) entry which is preliminary data.</text>
</comment>
<dbReference type="CDD" id="cd00293">
    <property type="entry name" value="USP-like"/>
    <property type="match status" value="2"/>
</dbReference>
<evidence type="ECO:0000256" key="1">
    <source>
        <dbReference type="ARBA" id="ARBA00008791"/>
    </source>
</evidence>
<dbReference type="InterPro" id="IPR006015">
    <property type="entry name" value="Universal_stress_UspA"/>
</dbReference>
<name>A0ABD5PMQ6_9EURY</name>
<dbReference type="Gene3D" id="3.40.50.620">
    <property type="entry name" value="HUPs"/>
    <property type="match status" value="2"/>
</dbReference>
<comment type="similarity">
    <text evidence="1">Belongs to the universal stress protein A family.</text>
</comment>
<dbReference type="PANTHER" id="PTHR46268">
    <property type="entry name" value="STRESS RESPONSE PROTEIN NHAX"/>
    <property type="match status" value="1"/>
</dbReference>
<dbReference type="AlphaFoldDB" id="A0ABD5PMQ6"/>
<dbReference type="PANTHER" id="PTHR46268:SF6">
    <property type="entry name" value="UNIVERSAL STRESS PROTEIN UP12"/>
    <property type="match status" value="1"/>
</dbReference>
<feature type="domain" description="UspA" evidence="2">
    <location>
        <begin position="1"/>
        <end position="138"/>
    </location>
</feature>